<feature type="domain" description="Activator of Hsp90 ATPase homologue 1/2-like C-terminal" evidence="2">
    <location>
        <begin position="34"/>
        <end position="143"/>
    </location>
</feature>
<evidence type="ECO:0000313" key="3">
    <source>
        <dbReference type="EMBL" id="SEB78146.1"/>
    </source>
</evidence>
<comment type="similarity">
    <text evidence="1">Belongs to the AHA1 family.</text>
</comment>
<dbReference type="InterPro" id="IPR013538">
    <property type="entry name" value="ASHA1/2-like_C"/>
</dbReference>
<organism evidence="3 4">
    <name type="scientific">Paramicrobacterium humi</name>
    <dbReference type="NCBI Taxonomy" id="640635"/>
    <lineage>
        <taxon>Bacteria</taxon>
        <taxon>Bacillati</taxon>
        <taxon>Actinomycetota</taxon>
        <taxon>Actinomycetes</taxon>
        <taxon>Micrococcales</taxon>
        <taxon>Microbacteriaceae</taxon>
        <taxon>Paramicrobacterium</taxon>
    </lineage>
</organism>
<dbReference type="InterPro" id="IPR023393">
    <property type="entry name" value="START-like_dom_sf"/>
</dbReference>
<evidence type="ECO:0000313" key="4">
    <source>
        <dbReference type="Proteomes" id="UP000199183"/>
    </source>
</evidence>
<sequence>MPDTPLPQHPIDAQINEVAGRWLLSLERPVGHSCNEIWQAITDKDVVRRWAPFAPDRDLTETGVVALRQVDDPELPATPGRVVTAAMQRMLSLDWGKDRIDIELAPTADESVVHLSHTFDDRTMAPSFAAGWHLCLQALDSVLNGEDTPIVVGDAAHAAGWDELYDRYAALFEQE</sequence>
<evidence type="ECO:0000256" key="1">
    <source>
        <dbReference type="ARBA" id="ARBA00006817"/>
    </source>
</evidence>
<dbReference type="EMBL" id="FNRY01000001">
    <property type="protein sequence ID" value="SEB78146.1"/>
    <property type="molecule type" value="Genomic_DNA"/>
</dbReference>
<dbReference type="RefSeq" id="WP_091182725.1">
    <property type="nucleotide sequence ID" value="NZ_FNRY01000001.1"/>
</dbReference>
<dbReference type="Pfam" id="PF08327">
    <property type="entry name" value="AHSA1"/>
    <property type="match status" value="1"/>
</dbReference>
<proteinExistence type="inferred from homology"/>
<name>A0A1H4M577_9MICO</name>
<dbReference type="OrthoDB" id="9803476at2"/>
<dbReference type="AlphaFoldDB" id="A0A1H4M577"/>
<dbReference type="SUPFAM" id="SSF55961">
    <property type="entry name" value="Bet v1-like"/>
    <property type="match status" value="1"/>
</dbReference>
<reference evidence="3 4" key="1">
    <citation type="submission" date="2016-10" db="EMBL/GenBank/DDBJ databases">
        <authorList>
            <person name="de Groot N.N."/>
        </authorList>
    </citation>
    <scope>NUCLEOTIDE SEQUENCE [LARGE SCALE GENOMIC DNA]</scope>
    <source>
        <strain evidence="3 4">DSM 21799</strain>
    </source>
</reference>
<keyword evidence="4" id="KW-1185">Reference proteome</keyword>
<gene>
    <name evidence="3" type="ORF">SAMN04489806_1761</name>
</gene>
<accession>A0A1H4M577</accession>
<protein>
    <submittedName>
        <fullName evidence="3">Uncharacterized conserved protein YndB, AHSA1/START domain</fullName>
    </submittedName>
</protein>
<dbReference type="Gene3D" id="3.30.530.20">
    <property type="match status" value="1"/>
</dbReference>
<dbReference type="STRING" id="640635.SAMN04489806_1761"/>
<evidence type="ECO:0000259" key="2">
    <source>
        <dbReference type="Pfam" id="PF08327"/>
    </source>
</evidence>
<dbReference type="Proteomes" id="UP000199183">
    <property type="component" value="Unassembled WGS sequence"/>
</dbReference>